<organism evidence="1 2">
    <name type="scientific">Clohesyomyces aquaticus</name>
    <dbReference type="NCBI Taxonomy" id="1231657"/>
    <lineage>
        <taxon>Eukaryota</taxon>
        <taxon>Fungi</taxon>
        <taxon>Dikarya</taxon>
        <taxon>Ascomycota</taxon>
        <taxon>Pezizomycotina</taxon>
        <taxon>Dothideomycetes</taxon>
        <taxon>Pleosporomycetidae</taxon>
        <taxon>Pleosporales</taxon>
        <taxon>Lindgomycetaceae</taxon>
        <taxon>Clohesyomyces</taxon>
    </lineage>
</organism>
<name>A0A1Y1ZJX9_9PLEO</name>
<accession>A0A1Y1ZJX9</accession>
<sequence>MMLANMTCKHYKGERIRIRRMFSMIPQFSNTPPRSPRSWVTLQGMVSLDLLRLSIRGRANFSSDCITTR</sequence>
<evidence type="ECO:0000313" key="1">
    <source>
        <dbReference type="EMBL" id="ORY10125.1"/>
    </source>
</evidence>
<dbReference type="Proteomes" id="UP000193144">
    <property type="component" value="Unassembled WGS sequence"/>
</dbReference>
<protein>
    <submittedName>
        <fullName evidence="1">Uncharacterized protein</fullName>
    </submittedName>
</protein>
<reference evidence="1 2" key="1">
    <citation type="submission" date="2016-07" db="EMBL/GenBank/DDBJ databases">
        <title>Pervasive Adenine N6-methylation of Active Genes in Fungi.</title>
        <authorList>
            <consortium name="DOE Joint Genome Institute"/>
            <person name="Mondo S.J."/>
            <person name="Dannebaum R.O."/>
            <person name="Kuo R.C."/>
            <person name="Labutti K."/>
            <person name="Haridas S."/>
            <person name="Kuo A."/>
            <person name="Salamov A."/>
            <person name="Ahrendt S.R."/>
            <person name="Lipzen A."/>
            <person name="Sullivan W."/>
            <person name="Andreopoulos W.B."/>
            <person name="Clum A."/>
            <person name="Lindquist E."/>
            <person name="Daum C."/>
            <person name="Ramamoorthy G.K."/>
            <person name="Gryganskyi A."/>
            <person name="Culley D."/>
            <person name="Magnuson J.K."/>
            <person name="James T.Y."/>
            <person name="O'Malley M.A."/>
            <person name="Stajich J.E."/>
            <person name="Spatafora J.W."/>
            <person name="Visel A."/>
            <person name="Grigoriev I.V."/>
        </authorList>
    </citation>
    <scope>NUCLEOTIDE SEQUENCE [LARGE SCALE GENOMIC DNA]</scope>
    <source>
        <strain evidence="1 2">CBS 115471</strain>
    </source>
</reference>
<proteinExistence type="predicted"/>
<keyword evidence="2" id="KW-1185">Reference proteome</keyword>
<gene>
    <name evidence="1" type="ORF">BCR34DRAFT_567366</name>
</gene>
<evidence type="ECO:0000313" key="2">
    <source>
        <dbReference type="Proteomes" id="UP000193144"/>
    </source>
</evidence>
<dbReference type="AlphaFoldDB" id="A0A1Y1ZJX9"/>
<dbReference type="EMBL" id="MCFA01000077">
    <property type="protein sequence ID" value="ORY10125.1"/>
    <property type="molecule type" value="Genomic_DNA"/>
</dbReference>
<comment type="caution">
    <text evidence="1">The sequence shown here is derived from an EMBL/GenBank/DDBJ whole genome shotgun (WGS) entry which is preliminary data.</text>
</comment>